<evidence type="ECO:0000313" key="4">
    <source>
        <dbReference type="EnsemblPlants" id="QL01p003767:mrna"/>
    </source>
</evidence>
<dbReference type="KEGG" id="qlo:115976293"/>
<dbReference type="FunCoup" id="A0A7N2KKN0">
    <property type="interactions" value="3"/>
</dbReference>
<dbReference type="OrthoDB" id="377549at2759"/>
<keyword evidence="3" id="KW-0732">Signal</keyword>
<feature type="signal peptide" evidence="3">
    <location>
        <begin position="1"/>
        <end position="22"/>
    </location>
</feature>
<keyword evidence="5" id="KW-1185">Reference proteome</keyword>
<dbReference type="PROSITE" id="PS51257">
    <property type="entry name" value="PROKAR_LIPOPROTEIN"/>
    <property type="match status" value="1"/>
</dbReference>
<name>A0A7N2KKN0_QUELO</name>
<feature type="coiled-coil region" evidence="1">
    <location>
        <begin position="265"/>
        <end position="292"/>
    </location>
</feature>
<dbReference type="Proteomes" id="UP000594261">
    <property type="component" value="Chromosome 1"/>
</dbReference>
<evidence type="ECO:0008006" key="6">
    <source>
        <dbReference type="Google" id="ProtNLM"/>
    </source>
</evidence>
<dbReference type="Gramene" id="QL01p003767:mrna">
    <property type="protein sequence ID" value="QL01p003767:mrna"/>
    <property type="gene ID" value="QL01p003767"/>
</dbReference>
<dbReference type="PANTHER" id="PTHR33538:SF2">
    <property type="entry name" value="PROTEIN GAMETE EXPRESSED 1"/>
    <property type="match status" value="1"/>
</dbReference>
<keyword evidence="1" id="KW-0175">Coiled coil</keyword>
<gene>
    <name evidence="4" type="primary">LOC115976293</name>
</gene>
<keyword evidence="2" id="KW-0472">Membrane</keyword>
<feature type="chain" id="PRO_5029520759" description="Protein GAMETE EXPRESSED 1" evidence="3">
    <location>
        <begin position="23"/>
        <end position="590"/>
    </location>
</feature>
<accession>A0A7N2KKN0</accession>
<reference evidence="4" key="2">
    <citation type="submission" date="2021-01" db="UniProtKB">
        <authorList>
            <consortium name="EnsemblPlants"/>
        </authorList>
    </citation>
    <scope>IDENTIFICATION</scope>
</reference>
<proteinExistence type="predicted"/>
<dbReference type="GeneID" id="115976293"/>
<feature type="transmembrane region" description="Helical" evidence="2">
    <location>
        <begin position="455"/>
        <end position="473"/>
    </location>
</feature>
<evidence type="ECO:0000256" key="2">
    <source>
        <dbReference type="SAM" id="Phobius"/>
    </source>
</evidence>
<dbReference type="InParanoid" id="A0A7N2KKN0"/>
<dbReference type="PANTHER" id="PTHR33538">
    <property type="entry name" value="PROTEIN GAMETE EXPRESSED 1"/>
    <property type="match status" value="1"/>
</dbReference>
<evidence type="ECO:0000256" key="1">
    <source>
        <dbReference type="SAM" id="Coils"/>
    </source>
</evidence>
<dbReference type="AlphaFoldDB" id="A0A7N2KKN0"/>
<organism evidence="4 5">
    <name type="scientific">Quercus lobata</name>
    <name type="common">Valley oak</name>
    <dbReference type="NCBI Taxonomy" id="97700"/>
    <lineage>
        <taxon>Eukaryota</taxon>
        <taxon>Viridiplantae</taxon>
        <taxon>Streptophyta</taxon>
        <taxon>Embryophyta</taxon>
        <taxon>Tracheophyta</taxon>
        <taxon>Spermatophyta</taxon>
        <taxon>Magnoliopsida</taxon>
        <taxon>eudicotyledons</taxon>
        <taxon>Gunneridae</taxon>
        <taxon>Pentapetalae</taxon>
        <taxon>rosids</taxon>
        <taxon>fabids</taxon>
        <taxon>Fagales</taxon>
        <taxon>Fagaceae</taxon>
        <taxon>Quercus</taxon>
    </lineage>
</organism>
<evidence type="ECO:0000313" key="5">
    <source>
        <dbReference type="Proteomes" id="UP000594261"/>
    </source>
</evidence>
<evidence type="ECO:0000256" key="3">
    <source>
        <dbReference type="SAM" id="SignalP"/>
    </source>
</evidence>
<feature type="transmembrane region" description="Helical" evidence="2">
    <location>
        <begin position="485"/>
        <end position="508"/>
    </location>
</feature>
<dbReference type="OMA" id="ENTGHAM"/>
<reference evidence="4 5" key="1">
    <citation type="journal article" date="2016" name="G3 (Bethesda)">
        <title>First Draft Assembly and Annotation of the Genome of a California Endemic Oak Quercus lobata Nee (Fagaceae).</title>
        <authorList>
            <person name="Sork V.L."/>
            <person name="Fitz-Gibbon S.T."/>
            <person name="Puiu D."/>
            <person name="Crepeau M."/>
            <person name="Gugger P.F."/>
            <person name="Sherman R."/>
            <person name="Stevens K."/>
            <person name="Langley C.H."/>
            <person name="Pellegrini M."/>
            <person name="Salzberg S.L."/>
        </authorList>
    </citation>
    <scope>NUCLEOTIDE SEQUENCE [LARGE SCALE GENOMIC DNA]</scope>
    <source>
        <strain evidence="4 5">cv. SW786</strain>
    </source>
</reference>
<dbReference type="EMBL" id="LRBV02000001">
    <property type="status" value="NOT_ANNOTATED_CDS"/>
    <property type="molecule type" value="Genomic_DNA"/>
</dbReference>
<keyword evidence="2" id="KW-1133">Transmembrane helix</keyword>
<dbReference type="RefSeq" id="XP_030953389.1">
    <property type="nucleotide sequence ID" value="XM_031097529.1"/>
</dbReference>
<keyword evidence="2" id="KW-0812">Transmembrane</keyword>
<feature type="transmembrane region" description="Helical" evidence="2">
    <location>
        <begin position="426"/>
        <end position="443"/>
    </location>
</feature>
<dbReference type="InterPro" id="IPR040346">
    <property type="entry name" value="GEX1/Brambleberry"/>
</dbReference>
<dbReference type="EnsemblPlants" id="QL01p003767:mrna">
    <property type="protein sequence ID" value="QL01p003767:mrna"/>
    <property type="gene ID" value="QL01p003767"/>
</dbReference>
<sequence>MGHHRHLILLLILISCSTKCMSWGWFSSSAETQFDEKAFDTKDNSGPAKFSMEVFNDQKGARLVEGARMKLAGSNSCWQNAYRNLFAGCSDIFAGDEKRSRFAWHLGDCFQKESGRLPFPPCDPKSAMAKCLKGLNEHAHKVYLEFYLETNSICHQLQAQAFKQQTERLVNELKISALLAEDKLKIIEGKTESLLQNSSEIYDSLNSIDTRIQLVARTTKNVGDHIDVVLKHSEALYEQSEKLAASQSELQEGQVEMRKSLVDGMEMLNDSYNSLGQEIDNLKNEAIEIEKGINKVGDAMFMKMKNLQIKVDDIRNLTGISLDKQQEVIDGQSTALEGLQNLTKFQSEALEDSRNTLQQFAEYGHRQQEELLQGQEQLQRIHDHLMENSKSILAAQESFESKQANMFVALDKLFALHNAMLLESRLIKAFFVYCLSIFIIYIFTSTKQTYKVRPWLYIGLFATFVIEVAIFRLATNDNIEQSTWIINLVRSLFVLLASIQIIHAICTYRDYEVLNHQMLLTLIEQINGMQRNEELSWDMDSDVNWSSWIDTDLPEDVNNFEDPDYMLREEVGENSIMTTSIRRNYNLRHK</sequence>
<protein>
    <recommendedName>
        <fullName evidence="6">Protein GAMETE EXPRESSED 1</fullName>
    </recommendedName>
</protein>